<evidence type="ECO:0000313" key="1">
    <source>
        <dbReference type="EMBL" id="GJN07507.1"/>
    </source>
</evidence>
<proteinExistence type="predicted"/>
<organism evidence="1 2">
    <name type="scientific">Eleusine coracana subsp. coracana</name>
    <dbReference type="NCBI Taxonomy" id="191504"/>
    <lineage>
        <taxon>Eukaryota</taxon>
        <taxon>Viridiplantae</taxon>
        <taxon>Streptophyta</taxon>
        <taxon>Embryophyta</taxon>
        <taxon>Tracheophyta</taxon>
        <taxon>Spermatophyta</taxon>
        <taxon>Magnoliopsida</taxon>
        <taxon>Liliopsida</taxon>
        <taxon>Poales</taxon>
        <taxon>Poaceae</taxon>
        <taxon>PACMAD clade</taxon>
        <taxon>Chloridoideae</taxon>
        <taxon>Cynodonteae</taxon>
        <taxon>Eleusininae</taxon>
        <taxon>Eleusine</taxon>
    </lineage>
</organism>
<dbReference type="Proteomes" id="UP001054889">
    <property type="component" value="Unassembled WGS sequence"/>
</dbReference>
<dbReference type="AlphaFoldDB" id="A0AAV5DB43"/>
<name>A0AAV5DB43_ELECO</name>
<dbReference type="PANTHER" id="PTHR48175:SF3">
    <property type="entry name" value="OS04G0581700 PROTEIN"/>
    <property type="match status" value="1"/>
</dbReference>
<accession>A0AAV5DB43</accession>
<reference evidence="1" key="1">
    <citation type="journal article" date="2018" name="DNA Res.">
        <title>Multiple hybrid de novo genome assembly of finger millet, an orphan allotetraploid crop.</title>
        <authorList>
            <person name="Hatakeyama M."/>
            <person name="Aluri S."/>
            <person name="Balachadran M.T."/>
            <person name="Sivarajan S.R."/>
            <person name="Patrignani A."/>
            <person name="Gruter S."/>
            <person name="Poveda L."/>
            <person name="Shimizu-Inatsugi R."/>
            <person name="Baeten J."/>
            <person name="Francoijs K.J."/>
            <person name="Nataraja K.N."/>
            <person name="Reddy Y.A.N."/>
            <person name="Phadnis S."/>
            <person name="Ravikumar R.L."/>
            <person name="Schlapbach R."/>
            <person name="Sreeman S.M."/>
            <person name="Shimizu K.K."/>
        </authorList>
    </citation>
    <scope>NUCLEOTIDE SEQUENCE</scope>
</reference>
<gene>
    <name evidence="1" type="primary">ga25343</name>
    <name evidence="1" type="ORF">PR202_ga25343</name>
</gene>
<keyword evidence="2" id="KW-1185">Reference proteome</keyword>
<protein>
    <submittedName>
        <fullName evidence="1">Uncharacterized protein</fullName>
    </submittedName>
</protein>
<dbReference type="EMBL" id="BQKI01000014">
    <property type="protein sequence ID" value="GJN07507.1"/>
    <property type="molecule type" value="Genomic_DNA"/>
</dbReference>
<reference evidence="1" key="2">
    <citation type="submission" date="2021-12" db="EMBL/GenBank/DDBJ databases">
        <title>Resequencing data analysis of finger millet.</title>
        <authorList>
            <person name="Hatakeyama M."/>
            <person name="Aluri S."/>
            <person name="Balachadran M.T."/>
            <person name="Sivarajan S.R."/>
            <person name="Poveda L."/>
            <person name="Shimizu-Inatsugi R."/>
            <person name="Schlapbach R."/>
            <person name="Sreeman S.M."/>
            <person name="Shimizu K.K."/>
        </authorList>
    </citation>
    <scope>NUCLEOTIDE SEQUENCE</scope>
</reference>
<dbReference type="PANTHER" id="PTHR48175">
    <property type="entry name" value="OS04G0581700 PROTEIN"/>
    <property type="match status" value="1"/>
</dbReference>
<comment type="caution">
    <text evidence="1">The sequence shown here is derived from an EMBL/GenBank/DDBJ whole genome shotgun (WGS) entry which is preliminary data.</text>
</comment>
<sequence length="145" mass="15315">MLSSAPSPALARARVVARSRPTPSPCAISSRSCSVSSSTPSCRRLAPSLRALASHLNPLPLAALRHAVGPLLEGRRDPLPLAALLTRGLTAAGHRGRKMILVAIMAELLEEYTAAVARAVERLLSAAPRGILPRRVRFLVLPPPS</sequence>
<evidence type="ECO:0000313" key="2">
    <source>
        <dbReference type="Proteomes" id="UP001054889"/>
    </source>
</evidence>